<dbReference type="RefSeq" id="WP_002561392.1">
    <property type="nucleotide sequence ID" value="NZ_CABJFV010000001.1"/>
</dbReference>
<evidence type="ECO:0000256" key="7">
    <source>
        <dbReference type="ARBA" id="ARBA00023237"/>
    </source>
</evidence>
<dbReference type="Pfam" id="PF02321">
    <property type="entry name" value="OEP"/>
    <property type="match status" value="2"/>
</dbReference>
<reference evidence="9 10" key="1">
    <citation type="submission" date="2018-08" db="EMBL/GenBank/DDBJ databases">
        <title>A genome reference for cultivated species of the human gut microbiota.</title>
        <authorList>
            <person name="Zou Y."/>
            <person name="Xue W."/>
            <person name="Luo G."/>
        </authorList>
    </citation>
    <scope>NUCLEOTIDE SEQUENCE [LARGE SCALE GENOMIC DNA]</scope>
    <source>
        <strain evidence="9 10">AM40-30BH</strain>
    </source>
</reference>
<comment type="similarity">
    <text evidence="2">Belongs to the outer membrane factor (OMF) (TC 1.B.17) family.</text>
</comment>
<keyword evidence="4" id="KW-1134">Transmembrane beta strand</keyword>
<evidence type="ECO:0000256" key="8">
    <source>
        <dbReference type="SAM" id="SignalP"/>
    </source>
</evidence>
<dbReference type="InterPro" id="IPR051906">
    <property type="entry name" value="TolC-like"/>
</dbReference>
<evidence type="ECO:0000256" key="6">
    <source>
        <dbReference type="ARBA" id="ARBA00023136"/>
    </source>
</evidence>
<keyword evidence="3" id="KW-0813">Transport</keyword>
<comment type="subcellular location">
    <subcellularLocation>
        <location evidence="1">Cell outer membrane</location>
    </subcellularLocation>
</comment>
<protein>
    <submittedName>
        <fullName evidence="9">TolC family protein</fullName>
    </submittedName>
</protein>
<dbReference type="Proteomes" id="UP000284379">
    <property type="component" value="Unassembled WGS sequence"/>
</dbReference>
<evidence type="ECO:0000256" key="4">
    <source>
        <dbReference type="ARBA" id="ARBA00022452"/>
    </source>
</evidence>
<evidence type="ECO:0000256" key="1">
    <source>
        <dbReference type="ARBA" id="ARBA00004442"/>
    </source>
</evidence>
<dbReference type="SUPFAM" id="SSF56954">
    <property type="entry name" value="Outer membrane efflux proteins (OEP)"/>
    <property type="match status" value="1"/>
</dbReference>
<proteinExistence type="inferred from homology"/>
<evidence type="ECO:0000256" key="2">
    <source>
        <dbReference type="ARBA" id="ARBA00007613"/>
    </source>
</evidence>
<feature type="chain" id="PRO_5019108739" evidence="8">
    <location>
        <begin position="22"/>
        <end position="492"/>
    </location>
</feature>
<evidence type="ECO:0000313" key="10">
    <source>
        <dbReference type="Proteomes" id="UP000284379"/>
    </source>
</evidence>
<dbReference type="GO" id="GO:0009279">
    <property type="term" value="C:cell outer membrane"/>
    <property type="evidence" value="ECO:0007669"/>
    <property type="project" value="UniProtKB-SubCell"/>
</dbReference>
<dbReference type="GO" id="GO:0015562">
    <property type="term" value="F:efflux transmembrane transporter activity"/>
    <property type="evidence" value="ECO:0007669"/>
    <property type="project" value="InterPro"/>
</dbReference>
<keyword evidence="5" id="KW-0812">Transmembrane</keyword>
<dbReference type="Gene3D" id="1.20.1600.10">
    <property type="entry name" value="Outer membrane efflux proteins (OEP)"/>
    <property type="match status" value="1"/>
</dbReference>
<comment type="caution">
    <text evidence="9">The sequence shown here is derived from an EMBL/GenBank/DDBJ whole genome shotgun (WGS) entry which is preliminary data.</text>
</comment>
<evidence type="ECO:0000313" key="9">
    <source>
        <dbReference type="EMBL" id="RHB38465.1"/>
    </source>
</evidence>
<dbReference type="PANTHER" id="PTHR30026:SF20">
    <property type="entry name" value="OUTER MEMBRANE PROTEIN TOLC"/>
    <property type="match status" value="1"/>
</dbReference>
<sequence>MRKKNILLVLATFAFSQILTAQNEREITLNEAIALARTQSVDAAVALNELKTAYWEYRTFRADLLPEVNLTGTLPNYKKSYSSYQNSDGTYGFVRNNYLELSGDLSIDQNIWLTGGKLSLSTSLDYIRQFGGNGKEQFMSVPINLELTQPIFGVNKLKWNRRIEPVRYEEAKAAFISATEEVTRKTITYFFQLLLAKETLATARQNELNAEHLYKVAGAKREMGQISENELLQLKLSALNAKAATTEAVSNLNANMFQLRAFLGMDENTKLEPVVPESAPDIRMEYNEVLSKALERNSFAQNIRRRQLESDYAVATARGDLRSVDLFASVGYTGLDKEFTSAYNHLLDNQIVQVGVKIPILDWGKRRGKVRVAKSNREVVLSKIRQEQMNFNQDIFLLVEHFNNQAQQLSIAKEADIIAQQRYKTSIETFLIGKINTLDLNDAQNSKDQARQKHISELYNYWSYFYQIRSLTLWDFERDTELEVDFEEVIND</sequence>
<dbReference type="AlphaFoldDB" id="A0A413VY09"/>
<accession>A0A413VY09</accession>
<gene>
    <name evidence="9" type="ORF">DW888_01220</name>
</gene>
<dbReference type="InterPro" id="IPR003423">
    <property type="entry name" value="OMP_efflux"/>
</dbReference>
<keyword evidence="8" id="KW-0732">Signal</keyword>
<evidence type="ECO:0000256" key="5">
    <source>
        <dbReference type="ARBA" id="ARBA00022692"/>
    </source>
</evidence>
<evidence type="ECO:0000256" key="3">
    <source>
        <dbReference type="ARBA" id="ARBA00022448"/>
    </source>
</evidence>
<keyword evidence="6" id="KW-0472">Membrane</keyword>
<dbReference type="PANTHER" id="PTHR30026">
    <property type="entry name" value="OUTER MEMBRANE PROTEIN TOLC"/>
    <property type="match status" value="1"/>
</dbReference>
<dbReference type="GO" id="GO:0015288">
    <property type="term" value="F:porin activity"/>
    <property type="evidence" value="ECO:0007669"/>
    <property type="project" value="TreeGrafter"/>
</dbReference>
<dbReference type="GO" id="GO:1990281">
    <property type="term" value="C:efflux pump complex"/>
    <property type="evidence" value="ECO:0007669"/>
    <property type="project" value="TreeGrafter"/>
</dbReference>
<name>A0A413VY09_9BACE</name>
<organism evidence="9 10">
    <name type="scientific">Bacteroides nordii</name>
    <dbReference type="NCBI Taxonomy" id="291645"/>
    <lineage>
        <taxon>Bacteria</taxon>
        <taxon>Pseudomonadati</taxon>
        <taxon>Bacteroidota</taxon>
        <taxon>Bacteroidia</taxon>
        <taxon>Bacteroidales</taxon>
        <taxon>Bacteroidaceae</taxon>
        <taxon>Bacteroides</taxon>
    </lineage>
</organism>
<keyword evidence="7" id="KW-0998">Cell outer membrane</keyword>
<feature type="signal peptide" evidence="8">
    <location>
        <begin position="1"/>
        <end position="21"/>
    </location>
</feature>
<dbReference type="EMBL" id="QSGO01000001">
    <property type="protein sequence ID" value="RHB38465.1"/>
    <property type="molecule type" value="Genomic_DNA"/>
</dbReference>